<dbReference type="PANTHER" id="PTHR35038:SF6">
    <property type="entry name" value="SURFACE LOCALIZED DECAHEME CYTOCHROME C LIPOPROTEIN"/>
    <property type="match status" value="1"/>
</dbReference>
<evidence type="ECO:0000313" key="5">
    <source>
        <dbReference type="Proteomes" id="UP000663651"/>
    </source>
</evidence>
<keyword evidence="1 2" id="KW-0732">Signal</keyword>
<gene>
    <name evidence="4" type="ORF">JZM60_02365</name>
</gene>
<dbReference type="SUPFAM" id="SSF48695">
    <property type="entry name" value="Multiheme cytochromes"/>
    <property type="match status" value="1"/>
</dbReference>
<feature type="domain" description="Doubled CXXCH motif" evidence="3">
    <location>
        <begin position="295"/>
        <end position="330"/>
    </location>
</feature>
<evidence type="ECO:0000256" key="1">
    <source>
        <dbReference type="ARBA" id="ARBA00022729"/>
    </source>
</evidence>
<dbReference type="Gene3D" id="1.10.1130.10">
    <property type="entry name" value="Flavocytochrome C3, Chain A"/>
    <property type="match status" value="1"/>
</dbReference>
<evidence type="ECO:0000313" key="4">
    <source>
        <dbReference type="EMBL" id="QSV46149.1"/>
    </source>
</evidence>
<name>A0ABX7Q3X9_9BACT</name>
<feature type="chain" id="PRO_5045816066" evidence="2">
    <location>
        <begin position="24"/>
        <end position="330"/>
    </location>
</feature>
<reference evidence="4 5" key="1">
    <citation type="submission" date="2021-03" db="EMBL/GenBank/DDBJ databases">
        <title>Geobacter metallireducens gen. nov. sp. nov., a microorganism capable of coupling the complete oxidation of organic compounds to the reduction of iron and other metals.</title>
        <authorList>
            <person name="Li Y."/>
        </authorList>
    </citation>
    <scope>NUCLEOTIDE SEQUENCE [LARGE SCALE GENOMIC DNA]</scope>
    <source>
        <strain evidence="4 5">Jerry-YX</strain>
    </source>
</reference>
<proteinExistence type="predicted"/>
<accession>A0ABX7Q3X9</accession>
<feature type="signal peptide" evidence="2">
    <location>
        <begin position="1"/>
        <end position="23"/>
    </location>
</feature>
<dbReference type="Gene3D" id="3.90.10.10">
    <property type="entry name" value="Cytochrome C3"/>
    <property type="match status" value="1"/>
</dbReference>
<feature type="domain" description="Doubled CXXCH motif" evidence="3">
    <location>
        <begin position="178"/>
        <end position="216"/>
    </location>
</feature>
<dbReference type="InterPro" id="IPR036280">
    <property type="entry name" value="Multihaem_cyt_sf"/>
</dbReference>
<dbReference type="NCBIfam" id="TIGR01905">
    <property type="entry name" value="paired_CXXCH_1"/>
    <property type="match status" value="1"/>
</dbReference>
<dbReference type="PANTHER" id="PTHR35038">
    <property type="entry name" value="DISSIMILATORY SULFITE REDUCTASE SIRA"/>
    <property type="match status" value="1"/>
</dbReference>
<dbReference type="Proteomes" id="UP000663651">
    <property type="component" value="Chromosome"/>
</dbReference>
<feature type="domain" description="Doubled CXXCH motif" evidence="3">
    <location>
        <begin position="226"/>
        <end position="265"/>
    </location>
</feature>
<dbReference type="RefSeq" id="WP_207163937.1">
    <property type="nucleotide sequence ID" value="NZ_CP071382.1"/>
</dbReference>
<protein>
    <submittedName>
        <fullName evidence="4">Cytochrome c3 family protein</fullName>
    </submittedName>
</protein>
<keyword evidence="5" id="KW-1185">Reference proteome</keyword>
<evidence type="ECO:0000259" key="3">
    <source>
        <dbReference type="Pfam" id="PF09699"/>
    </source>
</evidence>
<dbReference type="Pfam" id="PF09699">
    <property type="entry name" value="Paired_CXXCH_1"/>
    <property type="match status" value="3"/>
</dbReference>
<organism evidence="4 5">
    <name type="scientific">Geobacter benzoatilyticus</name>
    <dbReference type="NCBI Taxonomy" id="2815309"/>
    <lineage>
        <taxon>Bacteria</taxon>
        <taxon>Pseudomonadati</taxon>
        <taxon>Thermodesulfobacteriota</taxon>
        <taxon>Desulfuromonadia</taxon>
        <taxon>Geobacterales</taxon>
        <taxon>Geobacteraceae</taxon>
        <taxon>Geobacter</taxon>
    </lineage>
</organism>
<dbReference type="InterPro" id="IPR010177">
    <property type="entry name" value="Paired_CXXCH_1"/>
</dbReference>
<evidence type="ECO:0000256" key="2">
    <source>
        <dbReference type="SAM" id="SignalP"/>
    </source>
</evidence>
<sequence>MSRRGIIGIAAAMLLASAATAFGAVTFIYPGPNTWVANSKHLILKLNSTEVTGVKIGVNGVVSDLLVVGSPEYRRAFQDILIVQPVWDRGRNEVTVETFIGNSRAETVQALVYFAPNAERSSIPPEFKPYPFHLPELEARCVGCHEMTPSSDQALSTLNKENPCIGCHRKILDVKFVHGPAGTYSCGYCHNDKAAQRYAVTKREAALCNECHSDKSAEFAKRKYIHGPIAGGMCEVCHDSHGSANYAQLKAPINELCLSCHESIKKTPHVVRTTTGAGHPVSGVKDPSAPKTGREMSCISCHNPHSSDVRYFFVNNADDRLLLCQMCHNK</sequence>
<dbReference type="EMBL" id="CP071382">
    <property type="protein sequence ID" value="QSV46149.1"/>
    <property type="molecule type" value="Genomic_DNA"/>
</dbReference>
<dbReference type="InterPro" id="IPR051829">
    <property type="entry name" value="Multiheme_Cytochr_ET"/>
</dbReference>